<dbReference type="AlphaFoldDB" id="A0AA43QJS1"/>
<feature type="compositionally biased region" description="Low complexity" evidence="1">
    <location>
        <begin position="75"/>
        <end position="87"/>
    </location>
</feature>
<keyword evidence="2" id="KW-0732">Signal</keyword>
<evidence type="ECO:0008006" key="5">
    <source>
        <dbReference type="Google" id="ProtNLM"/>
    </source>
</evidence>
<proteinExistence type="predicted"/>
<feature type="region of interest" description="Disordered" evidence="1">
    <location>
        <begin position="44"/>
        <end position="96"/>
    </location>
</feature>
<accession>A0AA43QJS1</accession>
<dbReference type="SUPFAM" id="SSF50685">
    <property type="entry name" value="Barwin-like endoglucanases"/>
    <property type="match status" value="1"/>
</dbReference>
<feature type="compositionally biased region" description="Low complexity" evidence="1">
    <location>
        <begin position="118"/>
        <end position="134"/>
    </location>
</feature>
<feature type="region of interest" description="Disordered" evidence="1">
    <location>
        <begin position="173"/>
        <end position="195"/>
    </location>
</feature>
<dbReference type="Gene3D" id="2.40.40.10">
    <property type="entry name" value="RlpA-like domain"/>
    <property type="match status" value="1"/>
</dbReference>
<name>A0AA43QJS1_9LECA</name>
<protein>
    <recommendedName>
        <fullName evidence="5">Cellulase</fullName>
    </recommendedName>
</protein>
<feature type="chain" id="PRO_5041214836" description="Cellulase" evidence="2">
    <location>
        <begin position="16"/>
        <end position="402"/>
    </location>
</feature>
<feature type="region of interest" description="Disordered" evidence="1">
    <location>
        <begin position="118"/>
        <end position="157"/>
    </location>
</feature>
<feature type="compositionally biased region" description="Low complexity" evidence="1">
    <location>
        <begin position="142"/>
        <end position="157"/>
    </location>
</feature>
<keyword evidence="4" id="KW-1185">Reference proteome</keyword>
<sequence>MHFFSICLLVAAASAHPRYIRSRQQSGSPVELWGQPGDVSRGIANGCAKWSNSTTTPANLTTSSGSQTGGGSSTGGDDISTDSTPTDNGAGDTSIQSPAAAANLPVMNFAAQVPAVSPAKSPEASPAASSSTSAAGGGIPLSTGTAGSTTGSTAAGGSKLAKGVAKLGAAVVGGSSSGGSGTDSTTLKTQSGDGANPYKGAKASMGKCPNVQVPEGWDGVASSTYYGYMGTACNCGKAQFGQASWQANTGESLGIGQGVYSGAVNQALFKGALNSGGQPNCGAGCGLCYELMTTGVNAYAGGVGGGSTIQMMVVDACYGTADTAPHWCSSNTASGTDDFGCEKHFDIDTDPTLGNVPAVGQDGTTWTNGGQIVLYRLLPNCSSISPMLEEAFNTDCKPYCAK</sequence>
<evidence type="ECO:0000313" key="4">
    <source>
        <dbReference type="Proteomes" id="UP001161017"/>
    </source>
</evidence>
<evidence type="ECO:0000313" key="3">
    <source>
        <dbReference type="EMBL" id="MDI1486191.1"/>
    </source>
</evidence>
<dbReference type="Proteomes" id="UP001161017">
    <property type="component" value="Unassembled WGS sequence"/>
</dbReference>
<dbReference type="InterPro" id="IPR036908">
    <property type="entry name" value="RlpA-like_sf"/>
</dbReference>
<dbReference type="Pfam" id="PF22514">
    <property type="entry name" value="EXPB1_D1"/>
    <property type="match status" value="1"/>
</dbReference>
<gene>
    <name evidence="3" type="ORF">OHK93_005417</name>
</gene>
<comment type="caution">
    <text evidence="3">The sequence shown here is derived from an EMBL/GenBank/DDBJ whole genome shotgun (WGS) entry which is preliminary data.</text>
</comment>
<evidence type="ECO:0000256" key="1">
    <source>
        <dbReference type="SAM" id="MobiDB-lite"/>
    </source>
</evidence>
<organism evidence="3 4">
    <name type="scientific">Ramalina farinacea</name>
    <dbReference type="NCBI Taxonomy" id="258253"/>
    <lineage>
        <taxon>Eukaryota</taxon>
        <taxon>Fungi</taxon>
        <taxon>Dikarya</taxon>
        <taxon>Ascomycota</taxon>
        <taxon>Pezizomycotina</taxon>
        <taxon>Lecanoromycetes</taxon>
        <taxon>OSLEUM clade</taxon>
        <taxon>Lecanoromycetidae</taxon>
        <taxon>Lecanorales</taxon>
        <taxon>Lecanorineae</taxon>
        <taxon>Ramalinaceae</taxon>
        <taxon>Ramalina</taxon>
    </lineage>
</organism>
<feature type="signal peptide" evidence="2">
    <location>
        <begin position="1"/>
        <end position="15"/>
    </location>
</feature>
<reference evidence="3" key="1">
    <citation type="journal article" date="2023" name="Genome Biol. Evol.">
        <title>First Whole Genome Sequence and Flow Cytometry Genome Size Data for the Lichen-Forming Fungus Ramalina farinacea (Ascomycota).</title>
        <authorList>
            <person name="Llewellyn T."/>
            <person name="Mian S."/>
            <person name="Hill R."/>
            <person name="Leitch I.J."/>
            <person name="Gaya E."/>
        </authorList>
    </citation>
    <scope>NUCLEOTIDE SEQUENCE</scope>
    <source>
        <strain evidence="3">LIQ254RAFAR</strain>
    </source>
</reference>
<dbReference type="EMBL" id="JAPUFD010000003">
    <property type="protein sequence ID" value="MDI1486191.1"/>
    <property type="molecule type" value="Genomic_DNA"/>
</dbReference>
<feature type="compositionally biased region" description="Polar residues" evidence="1">
    <location>
        <begin position="50"/>
        <end position="60"/>
    </location>
</feature>
<feature type="compositionally biased region" description="Polar residues" evidence="1">
    <location>
        <begin position="182"/>
        <end position="193"/>
    </location>
</feature>
<evidence type="ECO:0000256" key="2">
    <source>
        <dbReference type="SAM" id="SignalP"/>
    </source>
</evidence>